<sequence length="27" mass="3120">MQGKFALRNVISYYETLSRRARLGTTS</sequence>
<accession>A0A375H0X2</accession>
<evidence type="ECO:0000313" key="3">
    <source>
        <dbReference type="Proteomes" id="UP000255168"/>
    </source>
</evidence>
<dbReference type="AlphaFoldDB" id="A0A375H0X2"/>
<name>A0A375H0X2_9BURK</name>
<reference evidence="3 4" key="1">
    <citation type="submission" date="2018-01" db="EMBL/GenBank/DDBJ databases">
        <authorList>
            <person name="Clerissi C."/>
        </authorList>
    </citation>
    <scope>NUCLEOTIDE SEQUENCE [LARGE SCALE GENOMIC DNA]</scope>
    <source>
        <strain evidence="1">Cupriavidus taiwanensis STM 6082</strain>
        <strain evidence="2">Cupriavidus taiwanensis STM 6160</strain>
    </source>
</reference>
<dbReference type="EMBL" id="LT984806">
    <property type="protein sequence ID" value="SPD45531.1"/>
    <property type="molecule type" value="Genomic_DNA"/>
</dbReference>
<evidence type="ECO:0000313" key="2">
    <source>
        <dbReference type="EMBL" id="SPD45531.1"/>
    </source>
</evidence>
<gene>
    <name evidence="1" type="ORF">CBM2605_A60200</name>
    <name evidence="2" type="ORF">CBM2607_10468</name>
</gene>
<dbReference type="Proteomes" id="UP000255168">
    <property type="component" value="Chromosome I"/>
</dbReference>
<keyword evidence="4" id="KW-1185">Reference proteome</keyword>
<evidence type="ECO:0000313" key="4">
    <source>
        <dbReference type="Proteomes" id="UP000256710"/>
    </source>
</evidence>
<protein>
    <submittedName>
        <fullName evidence="2">Uncharacterized protein</fullName>
    </submittedName>
</protein>
<evidence type="ECO:0000313" key="1">
    <source>
        <dbReference type="EMBL" id="SOZ36956.1"/>
    </source>
</evidence>
<dbReference type="Proteomes" id="UP000256710">
    <property type="component" value="Unassembled WGS sequence"/>
</dbReference>
<organism evidence="2 3">
    <name type="scientific">Cupriavidus neocaledonicus</name>
    <dbReference type="NCBI Taxonomy" id="1040979"/>
    <lineage>
        <taxon>Bacteria</taxon>
        <taxon>Pseudomonadati</taxon>
        <taxon>Pseudomonadota</taxon>
        <taxon>Betaproteobacteria</taxon>
        <taxon>Burkholderiales</taxon>
        <taxon>Burkholderiaceae</taxon>
        <taxon>Cupriavidus</taxon>
    </lineage>
</organism>
<dbReference type="EMBL" id="OFTC01000028">
    <property type="protein sequence ID" value="SOZ36956.1"/>
    <property type="molecule type" value="Genomic_DNA"/>
</dbReference>
<proteinExistence type="predicted"/>